<proteinExistence type="predicted"/>
<dbReference type="AlphaFoldDB" id="A0A1F6MRP7"/>
<dbReference type="EMBL" id="MFQN01000019">
    <property type="protein sequence ID" value="OGH74312.1"/>
    <property type="molecule type" value="Genomic_DNA"/>
</dbReference>
<accession>A0A1F6MRP7</accession>
<protein>
    <submittedName>
        <fullName evidence="1">Uncharacterized protein</fullName>
    </submittedName>
</protein>
<comment type="caution">
    <text evidence="1">The sequence shown here is derived from an EMBL/GenBank/DDBJ whole genome shotgun (WGS) entry which is preliminary data.</text>
</comment>
<gene>
    <name evidence="1" type="ORF">A3G00_02560</name>
</gene>
<reference evidence="1 2" key="1">
    <citation type="journal article" date="2016" name="Nat. Commun.">
        <title>Thousands of microbial genomes shed light on interconnected biogeochemical processes in an aquifer system.</title>
        <authorList>
            <person name="Anantharaman K."/>
            <person name="Brown C.T."/>
            <person name="Hug L.A."/>
            <person name="Sharon I."/>
            <person name="Castelle C.J."/>
            <person name="Probst A.J."/>
            <person name="Thomas B.C."/>
            <person name="Singh A."/>
            <person name="Wilkins M.J."/>
            <person name="Karaoz U."/>
            <person name="Brodie E.L."/>
            <person name="Williams K.H."/>
            <person name="Hubbard S.S."/>
            <person name="Banfield J.F."/>
        </authorList>
    </citation>
    <scope>NUCLEOTIDE SEQUENCE [LARGE SCALE GENOMIC DNA]</scope>
</reference>
<evidence type="ECO:0000313" key="2">
    <source>
        <dbReference type="Proteomes" id="UP000178347"/>
    </source>
</evidence>
<name>A0A1F6MRP7_9BACT</name>
<evidence type="ECO:0000313" key="1">
    <source>
        <dbReference type="EMBL" id="OGH74312.1"/>
    </source>
</evidence>
<dbReference type="Proteomes" id="UP000178347">
    <property type="component" value="Unassembled WGS sequence"/>
</dbReference>
<organism evidence="1 2">
    <name type="scientific">Candidatus Magasanikbacteria bacterium RIFCSPLOWO2_12_FULL_43_12</name>
    <dbReference type="NCBI Taxonomy" id="1798692"/>
    <lineage>
        <taxon>Bacteria</taxon>
        <taxon>Candidatus Magasanikiibacteriota</taxon>
    </lineage>
</organism>
<dbReference type="STRING" id="1798692.A3G00_02560"/>
<sequence length="324" mass="37309">MRNKSKFLVVCHDTGGAEIISAFVKLRKKKNDCICFISGPAVKIFRRKKIKISIIRPVINIERVLKKYQQMRLTVLTEVGWSTDLGIKTILAAKKKSIKTAAYLDHWVNYKERFGFPRSDWVNNLPDEIWVGDKAAYLLAKRTFPCKVVIRYIPNQYFREIEAEYDKSVKIKPALNLLIVSEPLGEAINSYGQKLPILFNEFKWLEIILSNLARSNFKDKVILRLHPSEAMDKYDSILAKYVDKIRLEKSRNSSIMKDLIRVDTVIGATSMALVVAAICQKKVFSLILDKFLLFFVPKHPHICKLRAERDLLDKLKFVGKHPGA</sequence>